<dbReference type="GO" id="GO:0009253">
    <property type="term" value="P:peptidoglycan catabolic process"/>
    <property type="evidence" value="ECO:0007669"/>
    <property type="project" value="InterPro"/>
</dbReference>
<dbReference type="EC" id="3.2.1.17" evidence="4"/>
<keyword evidence="1 4" id="KW-0929">Antimicrobial</keyword>
<protein>
    <recommendedName>
        <fullName evidence="4">Lysozyme</fullName>
        <ecNumber evidence="4">3.2.1.17</ecNumber>
    </recommendedName>
</protein>
<dbReference type="InterPro" id="IPR051018">
    <property type="entry name" value="Bacteriophage_GH24"/>
</dbReference>
<dbReference type="EMBL" id="FCOI02000013">
    <property type="protein sequence ID" value="SAK68275.1"/>
    <property type="molecule type" value="Genomic_DNA"/>
</dbReference>
<comment type="similarity">
    <text evidence="4">Belongs to the glycosyl hydrolase 24 family.</text>
</comment>
<keyword evidence="4" id="KW-0378">Hydrolase</keyword>
<dbReference type="PANTHER" id="PTHR38107">
    <property type="match status" value="1"/>
</dbReference>
<dbReference type="GO" id="GO:0016998">
    <property type="term" value="P:cell wall macromolecule catabolic process"/>
    <property type="evidence" value="ECO:0007669"/>
    <property type="project" value="InterPro"/>
</dbReference>
<dbReference type="GO" id="GO:0031640">
    <property type="term" value="P:killing of cells of another organism"/>
    <property type="evidence" value="ECO:0007669"/>
    <property type="project" value="UniProtKB-KW"/>
</dbReference>
<dbReference type="Gene3D" id="1.10.530.40">
    <property type="match status" value="1"/>
</dbReference>
<evidence type="ECO:0000313" key="7">
    <source>
        <dbReference type="Proteomes" id="UP000054624"/>
    </source>
</evidence>
<proteinExistence type="inferred from homology"/>
<dbReference type="InterPro" id="IPR023346">
    <property type="entry name" value="Lysozyme-like_dom_sf"/>
</dbReference>
<keyword evidence="5" id="KW-0812">Transmembrane</keyword>
<dbReference type="GO" id="GO:0003796">
    <property type="term" value="F:lysozyme activity"/>
    <property type="evidence" value="ECO:0007669"/>
    <property type="project" value="UniProtKB-EC"/>
</dbReference>
<keyword evidence="2 4" id="KW-0081">Bacteriolytic enzyme</keyword>
<sequence length="213" mass="22818">MKTPGALYLIAAGTLAAAAYVWWANGGVPDPMQNPDDSIDPLAPLGDAMDEATATVWNMISPNPAASMQPSDALVSRLKQSEGLRLTRYNLGDGGWTIGYGHYSTNLADIPATCTQAQADAWFASDLQAKAVKWVQLYVSVPLTQNQFDALVDVAFNLSPRGFKRFADAVNAGQGIDDIAQASVSWVSPALQNGIQNRRNSEMAMFDNGDYTA</sequence>
<gene>
    <name evidence="6" type="ORF">AWB76_04080</name>
</gene>
<name>A0A158BDW6_9BURK</name>
<keyword evidence="5" id="KW-1133">Transmembrane helix</keyword>
<evidence type="ECO:0000256" key="5">
    <source>
        <dbReference type="SAM" id="Phobius"/>
    </source>
</evidence>
<keyword evidence="4" id="KW-0326">Glycosidase</keyword>
<dbReference type="PANTHER" id="PTHR38107:SF3">
    <property type="entry name" value="LYSOZYME RRRD-RELATED"/>
    <property type="match status" value="1"/>
</dbReference>
<dbReference type="Pfam" id="PF00959">
    <property type="entry name" value="Phage_lysozyme"/>
    <property type="match status" value="1"/>
</dbReference>
<evidence type="ECO:0000256" key="3">
    <source>
        <dbReference type="ARBA" id="ARBA00023200"/>
    </source>
</evidence>
<accession>A0A158BDW6</accession>
<keyword evidence="5" id="KW-0472">Membrane</keyword>
<keyword evidence="7" id="KW-1185">Reference proteome</keyword>
<evidence type="ECO:0000256" key="1">
    <source>
        <dbReference type="ARBA" id="ARBA00022529"/>
    </source>
</evidence>
<dbReference type="AlphaFoldDB" id="A0A158BDW6"/>
<dbReference type="RefSeq" id="WP_061161867.1">
    <property type="nucleotide sequence ID" value="NZ_FCOI02000013.1"/>
</dbReference>
<organism evidence="6 7">
    <name type="scientific">Caballeronia temeraria</name>
    <dbReference type="NCBI Taxonomy" id="1777137"/>
    <lineage>
        <taxon>Bacteria</taxon>
        <taxon>Pseudomonadati</taxon>
        <taxon>Pseudomonadota</taxon>
        <taxon>Betaproteobacteria</taxon>
        <taxon>Burkholderiales</taxon>
        <taxon>Burkholderiaceae</taxon>
        <taxon>Caballeronia</taxon>
    </lineage>
</organism>
<dbReference type="Proteomes" id="UP000054624">
    <property type="component" value="Unassembled WGS sequence"/>
</dbReference>
<dbReference type="GO" id="GO:0042742">
    <property type="term" value="P:defense response to bacterium"/>
    <property type="evidence" value="ECO:0007669"/>
    <property type="project" value="UniProtKB-KW"/>
</dbReference>
<keyword evidence="3" id="KW-1035">Host cytoplasm</keyword>
<evidence type="ECO:0000313" key="6">
    <source>
        <dbReference type="EMBL" id="SAK68275.1"/>
    </source>
</evidence>
<dbReference type="STRING" id="1777137.AWB76_04080"/>
<dbReference type="InterPro" id="IPR023347">
    <property type="entry name" value="Lysozyme_dom_sf"/>
</dbReference>
<evidence type="ECO:0000256" key="4">
    <source>
        <dbReference type="RuleBase" id="RU003788"/>
    </source>
</evidence>
<dbReference type="CDD" id="cd00737">
    <property type="entry name" value="lyz_endolysin_autolysin"/>
    <property type="match status" value="1"/>
</dbReference>
<comment type="catalytic activity">
    <reaction evidence="4">
        <text>Hydrolysis of (1-&gt;4)-beta-linkages between N-acetylmuramic acid and N-acetyl-D-glucosamine residues in a peptidoglycan and between N-acetyl-D-glucosamine residues in chitodextrins.</text>
        <dbReference type="EC" id="3.2.1.17"/>
    </reaction>
</comment>
<reference evidence="7" key="1">
    <citation type="submission" date="2016-01" db="EMBL/GenBank/DDBJ databases">
        <authorList>
            <person name="Peeters Charlotte."/>
        </authorList>
    </citation>
    <scope>NUCLEOTIDE SEQUENCE [LARGE SCALE GENOMIC DNA]</scope>
</reference>
<evidence type="ECO:0000256" key="2">
    <source>
        <dbReference type="ARBA" id="ARBA00022638"/>
    </source>
</evidence>
<dbReference type="InterPro" id="IPR033907">
    <property type="entry name" value="Endolysin_autolysin"/>
</dbReference>
<dbReference type="SUPFAM" id="SSF53955">
    <property type="entry name" value="Lysozyme-like"/>
    <property type="match status" value="1"/>
</dbReference>
<dbReference type="InterPro" id="IPR002196">
    <property type="entry name" value="Glyco_hydro_24"/>
</dbReference>
<feature type="transmembrane region" description="Helical" evidence="5">
    <location>
        <begin position="6"/>
        <end position="23"/>
    </location>
</feature>